<accession>A0A8J4Q3V3</accession>
<evidence type="ECO:0000313" key="3">
    <source>
        <dbReference type="Proteomes" id="UP000695562"/>
    </source>
</evidence>
<sequence>MNSITANIDGACKGNPGKGGWGYVVSDGFRKNGGKKYTTNGEMELTALYECLLYLSTKNYKHMTVHGDAKWIMDALNKRWICKWELNDWKKYNKKEVAHKHIWKNISNILYGFRNKSVVVFKWISRDKNKEADAEANKGVYK</sequence>
<dbReference type="PROSITE" id="PS50879">
    <property type="entry name" value="RNASE_H_1"/>
    <property type="match status" value="1"/>
</dbReference>
<dbReference type="Pfam" id="PF00075">
    <property type="entry name" value="RNase_H"/>
    <property type="match status" value="1"/>
</dbReference>
<dbReference type="AlphaFoldDB" id="A0A8J4Q3V3"/>
<evidence type="ECO:0000259" key="1">
    <source>
        <dbReference type="PROSITE" id="PS50879"/>
    </source>
</evidence>
<proteinExistence type="predicted"/>
<protein>
    <recommendedName>
        <fullName evidence="1">RNase H type-1 domain-containing protein</fullName>
    </recommendedName>
</protein>
<dbReference type="EMBL" id="AJWJ01000021">
    <property type="protein sequence ID" value="KAF2077712.1"/>
    <property type="molecule type" value="Genomic_DNA"/>
</dbReference>
<comment type="caution">
    <text evidence="2">The sequence shown here is derived from an EMBL/GenBank/DDBJ whole genome shotgun (WGS) entry which is preliminary data.</text>
</comment>
<evidence type="ECO:0000313" key="2">
    <source>
        <dbReference type="EMBL" id="KAF2077712.1"/>
    </source>
</evidence>
<reference evidence="2" key="1">
    <citation type="submission" date="2020-01" db="EMBL/GenBank/DDBJ databases">
        <title>Development of genomics and gene disruption for Polysphondylium violaceum indicates a role for the polyketide synthase stlB in stalk morphogenesis.</title>
        <authorList>
            <person name="Narita B."/>
            <person name="Kawabe Y."/>
            <person name="Kin K."/>
            <person name="Saito T."/>
            <person name="Gibbs R."/>
            <person name="Kuspa A."/>
            <person name="Muzny D."/>
            <person name="Queller D."/>
            <person name="Richards S."/>
            <person name="Strassman J."/>
            <person name="Sucgang R."/>
            <person name="Worley K."/>
            <person name="Schaap P."/>
        </authorList>
    </citation>
    <scope>NUCLEOTIDE SEQUENCE</scope>
    <source>
        <strain evidence="2">QSvi11</strain>
    </source>
</reference>
<dbReference type="InterPro" id="IPR002156">
    <property type="entry name" value="RNaseH_domain"/>
</dbReference>
<dbReference type="SUPFAM" id="SSF53098">
    <property type="entry name" value="Ribonuclease H-like"/>
    <property type="match status" value="1"/>
</dbReference>
<dbReference type="Gene3D" id="3.30.420.10">
    <property type="entry name" value="Ribonuclease H-like superfamily/Ribonuclease H"/>
    <property type="match status" value="1"/>
</dbReference>
<dbReference type="InterPro" id="IPR012337">
    <property type="entry name" value="RNaseH-like_sf"/>
</dbReference>
<dbReference type="GO" id="GO:0004523">
    <property type="term" value="F:RNA-DNA hybrid ribonuclease activity"/>
    <property type="evidence" value="ECO:0007669"/>
    <property type="project" value="InterPro"/>
</dbReference>
<feature type="domain" description="RNase H type-1" evidence="1">
    <location>
        <begin position="1"/>
        <end position="141"/>
    </location>
</feature>
<dbReference type="OrthoDB" id="407198at2759"/>
<gene>
    <name evidence="2" type="ORF">CYY_000959</name>
</gene>
<organism evidence="2 3">
    <name type="scientific">Polysphondylium violaceum</name>
    <dbReference type="NCBI Taxonomy" id="133409"/>
    <lineage>
        <taxon>Eukaryota</taxon>
        <taxon>Amoebozoa</taxon>
        <taxon>Evosea</taxon>
        <taxon>Eumycetozoa</taxon>
        <taxon>Dictyostelia</taxon>
        <taxon>Dictyosteliales</taxon>
        <taxon>Dictyosteliaceae</taxon>
        <taxon>Polysphondylium</taxon>
    </lineage>
</organism>
<keyword evidence="3" id="KW-1185">Reference proteome</keyword>
<dbReference type="Proteomes" id="UP000695562">
    <property type="component" value="Unassembled WGS sequence"/>
</dbReference>
<dbReference type="InterPro" id="IPR036397">
    <property type="entry name" value="RNaseH_sf"/>
</dbReference>
<dbReference type="GO" id="GO:0003676">
    <property type="term" value="F:nucleic acid binding"/>
    <property type="evidence" value="ECO:0007669"/>
    <property type="project" value="InterPro"/>
</dbReference>
<name>A0A8J4Q3V3_9MYCE</name>